<organism evidence="1 2">
    <name type="scientific">Leptospira interrogans serovar Manilae</name>
    <dbReference type="NCBI Taxonomy" id="214675"/>
    <lineage>
        <taxon>Bacteria</taxon>
        <taxon>Pseudomonadati</taxon>
        <taxon>Spirochaetota</taxon>
        <taxon>Spirochaetia</taxon>
        <taxon>Leptospirales</taxon>
        <taxon>Leptospiraceae</taxon>
        <taxon>Leptospira</taxon>
    </lineage>
</organism>
<dbReference type="Gene3D" id="2.40.30.100">
    <property type="entry name" value="AF2212/PG0164-like"/>
    <property type="match status" value="1"/>
</dbReference>
<gene>
    <name evidence="1" type="ORF">LMANV2_470081</name>
</gene>
<dbReference type="InterPro" id="IPR015018">
    <property type="entry name" value="DUF1905"/>
</dbReference>
<protein>
    <recommendedName>
        <fullName evidence="3">PF08922 domain protein</fullName>
    </recommendedName>
</protein>
<proteinExistence type="predicted"/>
<dbReference type="AlphaFoldDB" id="A0AAQ1P163"/>
<dbReference type="Proteomes" id="UP000234460">
    <property type="component" value="Chromosome LMANV2"/>
</dbReference>
<dbReference type="SUPFAM" id="SSF141694">
    <property type="entry name" value="AF2212/PG0164-like"/>
    <property type="match status" value="1"/>
</dbReference>
<dbReference type="EMBL" id="OEJX01000042">
    <property type="protein sequence ID" value="SOR62473.1"/>
    <property type="molecule type" value="Genomic_DNA"/>
</dbReference>
<accession>A0AAQ1P163</accession>
<dbReference type="InterPro" id="IPR037079">
    <property type="entry name" value="AF2212/PG0164-like_sf"/>
</dbReference>
<evidence type="ECO:0008006" key="3">
    <source>
        <dbReference type="Google" id="ProtNLM"/>
    </source>
</evidence>
<name>A0AAQ1P163_LEPIR</name>
<comment type="caution">
    <text evidence="1">The sequence shown here is derived from an EMBL/GenBank/DDBJ whole genome shotgun (WGS) entry which is preliminary data.</text>
</comment>
<reference evidence="1 2" key="1">
    <citation type="submission" date="2017-11" db="EMBL/GenBank/DDBJ databases">
        <authorList>
            <person name="Lechat P."/>
        </authorList>
    </citation>
    <scope>NUCLEOTIDE SEQUENCE [LARGE SCALE GENOMIC DNA]</scope>
    <source>
        <strain evidence="1">L495</strain>
    </source>
</reference>
<sequence>MPRFWGMVPVIAQIGVTNWNTSIFPEKNSIKYVLPLKADIRKKEKITVNQKIRVSITIQF</sequence>
<evidence type="ECO:0000313" key="2">
    <source>
        <dbReference type="Proteomes" id="UP000234460"/>
    </source>
</evidence>
<evidence type="ECO:0000313" key="1">
    <source>
        <dbReference type="EMBL" id="SOR62473.1"/>
    </source>
</evidence>
<dbReference type="Pfam" id="PF08922">
    <property type="entry name" value="DUF1905"/>
    <property type="match status" value="1"/>
</dbReference>